<name>A0A1D8GIH6_9FIRM</name>
<feature type="domain" description="HMA" evidence="1">
    <location>
        <begin position="5"/>
        <end position="44"/>
    </location>
</feature>
<dbReference type="Gene3D" id="3.30.70.100">
    <property type="match status" value="1"/>
</dbReference>
<protein>
    <recommendedName>
        <fullName evidence="1">HMA domain-containing protein</fullName>
    </recommendedName>
</protein>
<dbReference type="InterPro" id="IPR006121">
    <property type="entry name" value="HMA_dom"/>
</dbReference>
<evidence type="ECO:0000313" key="3">
    <source>
        <dbReference type="Proteomes" id="UP000095743"/>
    </source>
</evidence>
<dbReference type="GO" id="GO:0046872">
    <property type="term" value="F:metal ion binding"/>
    <property type="evidence" value="ECO:0007669"/>
    <property type="project" value="InterPro"/>
</dbReference>
<dbReference type="OrthoDB" id="7068874at2"/>
<proteinExistence type="predicted"/>
<sequence>MTTKTYQLETLTCPICITKIEGAVKKMSGVKMVEMLFNASKVKIVKFIKEARTSWLASFINYEI</sequence>
<dbReference type="SUPFAM" id="SSF55008">
    <property type="entry name" value="HMA, heavy metal-associated domain"/>
    <property type="match status" value="1"/>
</dbReference>
<dbReference type="Proteomes" id="UP000095743">
    <property type="component" value="Chromosome"/>
</dbReference>
<evidence type="ECO:0000313" key="2">
    <source>
        <dbReference type="EMBL" id="AOT70700.1"/>
    </source>
</evidence>
<accession>A0A1D8GIH6</accession>
<organism evidence="2 3">
    <name type="scientific">Geosporobacter ferrireducens</name>
    <dbReference type="NCBI Taxonomy" id="1424294"/>
    <lineage>
        <taxon>Bacteria</taxon>
        <taxon>Bacillati</taxon>
        <taxon>Bacillota</taxon>
        <taxon>Clostridia</taxon>
        <taxon>Peptostreptococcales</taxon>
        <taxon>Thermotaleaceae</taxon>
        <taxon>Geosporobacter</taxon>
    </lineage>
</organism>
<dbReference type="STRING" id="1424294.Gferi_14625"/>
<keyword evidence="3" id="KW-1185">Reference proteome</keyword>
<evidence type="ECO:0000259" key="1">
    <source>
        <dbReference type="Pfam" id="PF00403"/>
    </source>
</evidence>
<dbReference type="Pfam" id="PF00403">
    <property type="entry name" value="HMA"/>
    <property type="match status" value="1"/>
</dbReference>
<gene>
    <name evidence="2" type="ORF">Gferi_14625</name>
</gene>
<dbReference type="InterPro" id="IPR036163">
    <property type="entry name" value="HMA_dom_sf"/>
</dbReference>
<dbReference type="RefSeq" id="WP_069977754.1">
    <property type="nucleotide sequence ID" value="NZ_CP017269.1"/>
</dbReference>
<dbReference type="EMBL" id="CP017269">
    <property type="protein sequence ID" value="AOT70700.1"/>
    <property type="molecule type" value="Genomic_DNA"/>
</dbReference>
<dbReference type="KEGG" id="gfe:Gferi_14625"/>
<reference evidence="2 3" key="1">
    <citation type="submission" date="2016-09" db="EMBL/GenBank/DDBJ databases">
        <title>Genomic analysis reveals versatility of anaerobic energy metabolism of Geosporobacter ferrireducens IRF9 of phylum Firmicutes.</title>
        <authorList>
            <person name="Kim S.-J."/>
        </authorList>
    </citation>
    <scope>NUCLEOTIDE SEQUENCE [LARGE SCALE GENOMIC DNA]</scope>
    <source>
        <strain evidence="2 3">IRF9</strain>
    </source>
</reference>
<dbReference type="AlphaFoldDB" id="A0A1D8GIH6"/>
<dbReference type="CDD" id="cd00371">
    <property type="entry name" value="HMA"/>
    <property type="match status" value="1"/>
</dbReference>